<dbReference type="CDD" id="cd00130">
    <property type="entry name" value="PAS"/>
    <property type="match status" value="1"/>
</dbReference>
<dbReference type="SUPFAM" id="SSF141868">
    <property type="entry name" value="EAL domain-like"/>
    <property type="match status" value="1"/>
</dbReference>
<dbReference type="InterPro" id="IPR003018">
    <property type="entry name" value="GAF"/>
</dbReference>
<evidence type="ECO:0000313" key="8">
    <source>
        <dbReference type="Proteomes" id="UP000199445"/>
    </source>
</evidence>
<keyword evidence="2" id="KW-0973">c-di-GMP</keyword>
<dbReference type="Proteomes" id="UP000199445">
    <property type="component" value="Unassembled WGS sequence"/>
</dbReference>
<feature type="domain" description="PAS" evidence="4">
    <location>
        <begin position="178"/>
        <end position="248"/>
    </location>
</feature>
<evidence type="ECO:0000259" key="5">
    <source>
        <dbReference type="PROSITE" id="PS50883"/>
    </source>
</evidence>
<dbReference type="SUPFAM" id="SSF55785">
    <property type="entry name" value="PYP-like sensor domain (PAS domain)"/>
    <property type="match status" value="1"/>
</dbReference>
<protein>
    <recommendedName>
        <fullName evidence="1">cyclic-guanylate-specific phosphodiesterase</fullName>
        <ecNumber evidence="1">3.1.4.52</ecNumber>
    </recommendedName>
</protein>
<proteinExistence type="predicted"/>
<dbReference type="Gene3D" id="3.30.450.40">
    <property type="match status" value="1"/>
</dbReference>
<dbReference type="Pfam" id="PF00990">
    <property type="entry name" value="GGDEF"/>
    <property type="match status" value="1"/>
</dbReference>
<dbReference type="SMART" id="SM00267">
    <property type="entry name" value="GGDEF"/>
    <property type="match status" value="1"/>
</dbReference>
<dbReference type="Pfam" id="PF00563">
    <property type="entry name" value="EAL"/>
    <property type="match status" value="1"/>
</dbReference>
<dbReference type="NCBIfam" id="TIGR00229">
    <property type="entry name" value="sensory_box"/>
    <property type="match status" value="1"/>
</dbReference>
<evidence type="ECO:0000256" key="2">
    <source>
        <dbReference type="ARBA" id="ARBA00022636"/>
    </source>
</evidence>
<dbReference type="InterPro" id="IPR001633">
    <property type="entry name" value="EAL_dom"/>
</dbReference>
<dbReference type="PANTHER" id="PTHR44757:SF2">
    <property type="entry name" value="BIOFILM ARCHITECTURE MAINTENANCE PROTEIN MBAA"/>
    <property type="match status" value="1"/>
</dbReference>
<dbReference type="SUPFAM" id="SSF55781">
    <property type="entry name" value="GAF domain-like"/>
    <property type="match status" value="1"/>
</dbReference>
<dbReference type="CDD" id="cd01949">
    <property type="entry name" value="GGDEF"/>
    <property type="match status" value="1"/>
</dbReference>
<keyword evidence="8" id="KW-1185">Reference proteome</keyword>
<dbReference type="SMART" id="SM00065">
    <property type="entry name" value="GAF"/>
    <property type="match status" value="1"/>
</dbReference>
<feature type="domain" description="GGDEF" evidence="6">
    <location>
        <begin position="333"/>
        <end position="466"/>
    </location>
</feature>
<dbReference type="Gene3D" id="3.20.20.450">
    <property type="entry name" value="EAL domain"/>
    <property type="match status" value="1"/>
</dbReference>
<dbReference type="EMBL" id="FOSC01000002">
    <property type="protein sequence ID" value="SFJ43201.1"/>
    <property type="molecule type" value="Genomic_DNA"/>
</dbReference>
<name>A0A1I3RCW8_9GAMM</name>
<dbReference type="InterPro" id="IPR035965">
    <property type="entry name" value="PAS-like_dom_sf"/>
</dbReference>
<dbReference type="InterPro" id="IPR029787">
    <property type="entry name" value="Nucleotide_cyclase"/>
</dbReference>
<dbReference type="SMART" id="SM00052">
    <property type="entry name" value="EAL"/>
    <property type="match status" value="1"/>
</dbReference>
<dbReference type="InterPro" id="IPR000160">
    <property type="entry name" value="GGDEF_dom"/>
</dbReference>
<dbReference type="Gene3D" id="3.30.70.270">
    <property type="match status" value="1"/>
</dbReference>
<dbReference type="PROSITE" id="PS50883">
    <property type="entry name" value="EAL"/>
    <property type="match status" value="1"/>
</dbReference>
<dbReference type="Pfam" id="PF13185">
    <property type="entry name" value="GAF_2"/>
    <property type="match status" value="1"/>
</dbReference>
<organism evidence="7 8">
    <name type="scientific">Marinobacter persicus</name>
    <dbReference type="NCBI Taxonomy" id="930118"/>
    <lineage>
        <taxon>Bacteria</taxon>
        <taxon>Pseudomonadati</taxon>
        <taxon>Pseudomonadota</taxon>
        <taxon>Gammaproteobacteria</taxon>
        <taxon>Pseudomonadales</taxon>
        <taxon>Marinobacteraceae</taxon>
        <taxon>Marinobacter</taxon>
    </lineage>
</organism>
<dbReference type="FunFam" id="3.20.20.450:FF:000001">
    <property type="entry name" value="Cyclic di-GMP phosphodiesterase yahA"/>
    <property type="match status" value="1"/>
</dbReference>
<dbReference type="NCBIfam" id="TIGR00254">
    <property type="entry name" value="GGDEF"/>
    <property type="match status" value="1"/>
</dbReference>
<dbReference type="PANTHER" id="PTHR44757">
    <property type="entry name" value="DIGUANYLATE CYCLASE DGCP"/>
    <property type="match status" value="1"/>
</dbReference>
<dbReference type="OrthoDB" id="6597954at2"/>
<keyword evidence="3" id="KW-0808">Transferase</keyword>
<dbReference type="InterPro" id="IPR043128">
    <property type="entry name" value="Rev_trsase/Diguanyl_cyclase"/>
</dbReference>
<dbReference type="RefSeq" id="WP_091701742.1">
    <property type="nucleotide sequence ID" value="NZ_BMYN01000002.1"/>
</dbReference>
<dbReference type="SMART" id="SM00091">
    <property type="entry name" value="PAS"/>
    <property type="match status" value="1"/>
</dbReference>
<dbReference type="AlphaFoldDB" id="A0A1I3RCW8"/>
<keyword evidence="3" id="KW-0418">Kinase</keyword>
<reference evidence="7 8" key="1">
    <citation type="submission" date="2016-10" db="EMBL/GenBank/DDBJ databases">
        <authorList>
            <person name="de Groot N.N."/>
        </authorList>
    </citation>
    <scope>NUCLEOTIDE SEQUENCE [LARGE SCALE GENOMIC DNA]</scope>
    <source>
        <strain evidence="7 8">IBRC-M 10445</strain>
    </source>
</reference>
<evidence type="ECO:0000256" key="3">
    <source>
        <dbReference type="ARBA" id="ARBA00022777"/>
    </source>
</evidence>
<dbReference type="InterPro" id="IPR013656">
    <property type="entry name" value="PAS_4"/>
</dbReference>
<dbReference type="InterPro" id="IPR029016">
    <property type="entry name" value="GAF-like_dom_sf"/>
</dbReference>
<dbReference type="CDD" id="cd01948">
    <property type="entry name" value="EAL"/>
    <property type="match status" value="1"/>
</dbReference>
<evidence type="ECO:0000259" key="4">
    <source>
        <dbReference type="PROSITE" id="PS50112"/>
    </source>
</evidence>
<dbReference type="PROSITE" id="PS50112">
    <property type="entry name" value="PAS"/>
    <property type="match status" value="1"/>
</dbReference>
<dbReference type="InterPro" id="IPR052155">
    <property type="entry name" value="Biofilm_reg_signaling"/>
</dbReference>
<sequence length="734" mass="81765">MQHSEFSLLEMQQNIHELIAQKHPLEEVLPAITDWIEVMMPTALVSIMRFNPETQALSMVPSPQFSSAYVEQLQGISIGDGKGTCGTAAYRRKLVITEDIRTDPKWKGFQDIAEAEGVRACWSMPILTASGELLGTFASYYRSPVAPTEGAQRNLSRGAALVALAILRQRDTEDHSALSEWHRTLFDNHPDGVYTFDLEGRFLNGNSALERITGYSVESLVGVHFNQFIQPEAQALTQAAFDKASRGEAVTYETAGIHADGRHYDLEIINFPVRIKERIVGVYGVCKDITERKAQEVQIRYQATHDLVTGLPNQAAFNENLERLMDDGSVQKQGLAVLYFDLDGFKPINEGLGHQVGNQVIQIAARRMQACLPENAVLARLVGDEFGAAVPGFTSADAISGIADQILQALAEPIEVDPQMIHISASIGIAAYTADVKQPQQLLQFADLALERAKRKGRNIWQWYRPEEGQRLKHSVTLRHEVQTALRENQFEVYYQPLVDSLTGRIRSVEALVRWQHPDRGMVSPGDFIPLAEQTGQIVPLGLWVLKQACQEVADLNTGREQSLRVAVNISSLQFIRDGFLDDVFKILDETGLPPRLLELEVTESVLIEGADHVIGVMEALKHKGIRVALDDFGTGFSSLSYLRDLPTHKVKLDRSFIQKIETDRRIAAIVQGVITMAHHMDMIVVAEGIETLEQQEDLARRHCDLLQGYLFARPMPMAELMALPDILPVESNA</sequence>
<dbReference type="GO" id="GO:0071111">
    <property type="term" value="F:cyclic-guanylate-specific phosphodiesterase activity"/>
    <property type="evidence" value="ECO:0007669"/>
    <property type="project" value="UniProtKB-EC"/>
</dbReference>
<accession>A0A1I3RCW8</accession>
<dbReference type="Pfam" id="PF08448">
    <property type="entry name" value="PAS_4"/>
    <property type="match status" value="1"/>
</dbReference>
<dbReference type="GO" id="GO:0016301">
    <property type="term" value="F:kinase activity"/>
    <property type="evidence" value="ECO:0007669"/>
    <property type="project" value="UniProtKB-KW"/>
</dbReference>
<dbReference type="EC" id="3.1.4.52" evidence="1"/>
<evidence type="ECO:0000259" key="6">
    <source>
        <dbReference type="PROSITE" id="PS50887"/>
    </source>
</evidence>
<gene>
    <name evidence="7" type="ORF">SAMN05216429_102319</name>
</gene>
<dbReference type="InterPro" id="IPR000014">
    <property type="entry name" value="PAS"/>
</dbReference>
<dbReference type="InterPro" id="IPR035919">
    <property type="entry name" value="EAL_sf"/>
</dbReference>
<feature type="domain" description="EAL" evidence="5">
    <location>
        <begin position="475"/>
        <end position="729"/>
    </location>
</feature>
<dbReference type="SUPFAM" id="SSF55073">
    <property type="entry name" value="Nucleotide cyclase"/>
    <property type="match status" value="1"/>
</dbReference>
<evidence type="ECO:0000256" key="1">
    <source>
        <dbReference type="ARBA" id="ARBA00012282"/>
    </source>
</evidence>
<dbReference type="PROSITE" id="PS50887">
    <property type="entry name" value="GGDEF"/>
    <property type="match status" value="1"/>
</dbReference>
<dbReference type="Gene3D" id="3.30.450.20">
    <property type="entry name" value="PAS domain"/>
    <property type="match status" value="1"/>
</dbReference>
<evidence type="ECO:0000313" key="7">
    <source>
        <dbReference type="EMBL" id="SFJ43201.1"/>
    </source>
</evidence>